<dbReference type="RefSeq" id="XP_040672488.1">
    <property type="nucleotide sequence ID" value="XM_040810673.1"/>
</dbReference>
<dbReference type="Proteomes" id="UP000184073">
    <property type="component" value="Unassembled WGS sequence"/>
</dbReference>
<keyword evidence="5 7" id="KW-0503">Monooxygenase</keyword>
<dbReference type="STRING" id="1036611.A0A1L9PZ61"/>
<keyword evidence="9" id="KW-1185">Reference proteome</keyword>
<dbReference type="Gene3D" id="1.10.630.10">
    <property type="entry name" value="Cytochrome P450"/>
    <property type="match status" value="1"/>
</dbReference>
<comment type="similarity">
    <text evidence="7">Belongs to the cytochrome P450 family.</text>
</comment>
<dbReference type="GeneID" id="63726184"/>
<evidence type="ECO:0008006" key="10">
    <source>
        <dbReference type="Google" id="ProtNLM"/>
    </source>
</evidence>
<evidence type="ECO:0000256" key="2">
    <source>
        <dbReference type="ARBA" id="ARBA00022723"/>
    </source>
</evidence>
<dbReference type="OrthoDB" id="4509186at2759"/>
<protein>
    <recommendedName>
        <fullName evidence="10">Cytochrome P450</fullName>
    </recommendedName>
</protein>
<accession>A0A1L9PZ61</accession>
<dbReference type="AlphaFoldDB" id="A0A1L9PZ61"/>
<evidence type="ECO:0000256" key="7">
    <source>
        <dbReference type="RuleBase" id="RU000461"/>
    </source>
</evidence>
<evidence type="ECO:0000256" key="1">
    <source>
        <dbReference type="ARBA" id="ARBA00001971"/>
    </source>
</evidence>
<organism evidence="8 9">
    <name type="scientific">Aspergillus versicolor CBS 583.65</name>
    <dbReference type="NCBI Taxonomy" id="1036611"/>
    <lineage>
        <taxon>Eukaryota</taxon>
        <taxon>Fungi</taxon>
        <taxon>Dikarya</taxon>
        <taxon>Ascomycota</taxon>
        <taxon>Pezizomycotina</taxon>
        <taxon>Eurotiomycetes</taxon>
        <taxon>Eurotiomycetidae</taxon>
        <taxon>Eurotiales</taxon>
        <taxon>Aspergillaceae</taxon>
        <taxon>Aspergillus</taxon>
        <taxon>Aspergillus subgen. Nidulantes</taxon>
    </lineage>
</organism>
<gene>
    <name evidence="8" type="ORF">ASPVEDRAFT_33002</name>
</gene>
<dbReference type="PRINTS" id="PR00385">
    <property type="entry name" value="P450"/>
</dbReference>
<evidence type="ECO:0000256" key="3">
    <source>
        <dbReference type="ARBA" id="ARBA00023002"/>
    </source>
</evidence>
<dbReference type="GO" id="GO:0016705">
    <property type="term" value="F:oxidoreductase activity, acting on paired donors, with incorporation or reduction of molecular oxygen"/>
    <property type="evidence" value="ECO:0007669"/>
    <property type="project" value="InterPro"/>
</dbReference>
<keyword evidence="6 7" id="KW-0349">Heme</keyword>
<dbReference type="SUPFAM" id="SSF48264">
    <property type="entry name" value="Cytochrome P450"/>
    <property type="match status" value="1"/>
</dbReference>
<feature type="binding site" description="axial binding residue" evidence="6">
    <location>
        <position position="161"/>
    </location>
    <ligand>
        <name>heme</name>
        <dbReference type="ChEBI" id="CHEBI:30413"/>
    </ligand>
    <ligandPart>
        <name>Fe</name>
        <dbReference type="ChEBI" id="CHEBI:18248"/>
    </ligandPart>
</feature>
<dbReference type="InterPro" id="IPR001128">
    <property type="entry name" value="Cyt_P450"/>
</dbReference>
<dbReference type="InterPro" id="IPR036396">
    <property type="entry name" value="Cyt_P450_sf"/>
</dbReference>
<dbReference type="InterPro" id="IPR002401">
    <property type="entry name" value="Cyt_P450_E_grp-I"/>
</dbReference>
<dbReference type="EMBL" id="KV878135">
    <property type="protein sequence ID" value="OJJ06726.1"/>
    <property type="molecule type" value="Genomic_DNA"/>
</dbReference>
<dbReference type="GO" id="GO:0005506">
    <property type="term" value="F:iron ion binding"/>
    <property type="evidence" value="ECO:0007669"/>
    <property type="project" value="InterPro"/>
</dbReference>
<name>A0A1L9PZ61_ASPVE</name>
<keyword evidence="4 6" id="KW-0408">Iron</keyword>
<reference evidence="9" key="1">
    <citation type="journal article" date="2017" name="Genome Biol.">
        <title>Comparative genomics reveals high biological diversity and specific adaptations in the industrially and medically important fungal genus Aspergillus.</title>
        <authorList>
            <person name="de Vries R.P."/>
            <person name="Riley R."/>
            <person name="Wiebenga A."/>
            <person name="Aguilar-Osorio G."/>
            <person name="Amillis S."/>
            <person name="Uchima C.A."/>
            <person name="Anderluh G."/>
            <person name="Asadollahi M."/>
            <person name="Askin M."/>
            <person name="Barry K."/>
            <person name="Battaglia E."/>
            <person name="Bayram O."/>
            <person name="Benocci T."/>
            <person name="Braus-Stromeyer S.A."/>
            <person name="Caldana C."/>
            <person name="Canovas D."/>
            <person name="Cerqueira G.C."/>
            <person name="Chen F."/>
            <person name="Chen W."/>
            <person name="Choi C."/>
            <person name="Clum A."/>
            <person name="Dos Santos R.A."/>
            <person name="Damasio A.R."/>
            <person name="Diallinas G."/>
            <person name="Emri T."/>
            <person name="Fekete E."/>
            <person name="Flipphi M."/>
            <person name="Freyberg S."/>
            <person name="Gallo A."/>
            <person name="Gournas C."/>
            <person name="Habgood R."/>
            <person name="Hainaut M."/>
            <person name="Harispe M.L."/>
            <person name="Henrissat B."/>
            <person name="Hilden K.S."/>
            <person name="Hope R."/>
            <person name="Hossain A."/>
            <person name="Karabika E."/>
            <person name="Karaffa L."/>
            <person name="Karanyi Z."/>
            <person name="Krasevec N."/>
            <person name="Kuo A."/>
            <person name="Kusch H."/>
            <person name="LaButti K."/>
            <person name="Lagendijk E.L."/>
            <person name="Lapidus A."/>
            <person name="Levasseur A."/>
            <person name="Lindquist E."/>
            <person name="Lipzen A."/>
            <person name="Logrieco A.F."/>
            <person name="MacCabe A."/>
            <person name="Maekelae M.R."/>
            <person name="Malavazi I."/>
            <person name="Melin P."/>
            <person name="Meyer V."/>
            <person name="Mielnichuk N."/>
            <person name="Miskei M."/>
            <person name="Molnar A.P."/>
            <person name="Mule G."/>
            <person name="Ngan C.Y."/>
            <person name="Orejas M."/>
            <person name="Orosz E."/>
            <person name="Ouedraogo J.P."/>
            <person name="Overkamp K.M."/>
            <person name="Park H.-S."/>
            <person name="Perrone G."/>
            <person name="Piumi F."/>
            <person name="Punt P.J."/>
            <person name="Ram A.F."/>
            <person name="Ramon A."/>
            <person name="Rauscher S."/>
            <person name="Record E."/>
            <person name="Riano-Pachon D.M."/>
            <person name="Robert V."/>
            <person name="Roehrig J."/>
            <person name="Ruller R."/>
            <person name="Salamov A."/>
            <person name="Salih N.S."/>
            <person name="Samson R.A."/>
            <person name="Sandor E."/>
            <person name="Sanguinetti M."/>
            <person name="Schuetze T."/>
            <person name="Sepcic K."/>
            <person name="Shelest E."/>
            <person name="Sherlock G."/>
            <person name="Sophianopoulou V."/>
            <person name="Squina F.M."/>
            <person name="Sun H."/>
            <person name="Susca A."/>
            <person name="Todd R.B."/>
            <person name="Tsang A."/>
            <person name="Unkles S.E."/>
            <person name="van de Wiele N."/>
            <person name="van Rossen-Uffink D."/>
            <person name="Oliveira J.V."/>
            <person name="Vesth T.C."/>
            <person name="Visser J."/>
            <person name="Yu J.-H."/>
            <person name="Zhou M."/>
            <person name="Andersen M.R."/>
            <person name="Archer D.B."/>
            <person name="Baker S.E."/>
            <person name="Benoit I."/>
            <person name="Brakhage A.A."/>
            <person name="Braus G.H."/>
            <person name="Fischer R."/>
            <person name="Frisvad J.C."/>
            <person name="Goldman G.H."/>
            <person name="Houbraken J."/>
            <person name="Oakley B."/>
            <person name="Pocsi I."/>
            <person name="Scazzocchio C."/>
            <person name="Seiboth B."/>
            <person name="vanKuyk P.A."/>
            <person name="Wortman J."/>
            <person name="Dyer P.S."/>
            <person name="Grigoriev I.V."/>
        </authorList>
    </citation>
    <scope>NUCLEOTIDE SEQUENCE [LARGE SCALE GENOMIC DNA]</scope>
    <source>
        <strain evidence="9">CBS 583.65</strain>
    </source>
</reference>
<comment type="cofactor">
    <cofactor evidence="1 6">
        <name>heme</name>
        <dbReference type="ChEBI" id="CHEBI:30413"/>
    </cofactor>
</comment>
<dbReference type="GO" id="GO:0020037">
    <property type="term" value="F:heme binding"/>
    <property type="evidence" value="ECO:0007669"/>
    <property type="project" value="InterPro"/>
</dbReference>
<evidence type="ECO:0000256" key="5">
    <source>
        <dbReference type="ARBA" id="ARBA00023033"/>
    </source>
</evidence>
<dbReference type="InterPro" id="IPR017972">
    <property type="entry name" value="Cyt_P450_CS"/>
</dbReference>
<dbReference type="VEuPathDB" id="FungiDB:ASPVEDRAFT_33002"/>
<keyword evidence="3 7" id="KW-0560">Oxidoreductase</keyword>
<sequence>MKNYLSAHPLAQGELSVVLLSFLSGGLATTRNTLLWCFTILAAQLELQNTAYEAIRQLYPDDKQIFGSEVVEVEEVQYIRALLRECLRGYTPVRLSLPRLTIQEFEYEGKGVPPETMILLNAWACNIDPLVYEDPEIFRPERWLENPDLPLFAFGLGYRVCPGYHLANRDIYVVLVRTIAAFEIKAIHRTDADPLTGCADPRSHRFYFVPRDLNCLKEVLGGC</sequence>
<evidence type="ECO:0000256" key="6">
    <source>
        <dbReference type="PIRSR" id="PIRSR602401-1"/>
    </source>
</evidence>
<dbReference type="PANTHER" id="PTHR24303:SF31">
    <property type="entry name" value="CYTOCHROME P450 307A1-RELATED"/>
    <property type="match status" value="1"/>
</dbReference>
<proteinExistence type="inferred from homology"/>
<dbReference type="PRINTS" id="PR00463">
    <property type="entry name" value="EP450I"/>
</dbReference>
<evidence type="ECO:0000313" key="9">
    <source>
        <dbReference type="Proteomes" id="UP000184073"/>
    </source>
</evidence>
<dbReference type="Pfam" id="PF00067">
    <property type="entry name" value="p450"/>
    <property type="match status" value="1"/>
</dbReference>
<dbReference type="GO" id="GO:0004497">
    <property type="term" value="F:monooxygenase activity"/>
    <property type="evidence" value="ECO:0007669"/>
    <property type="project" value="UniProtKB-KW"/>
</dbReference>
<dbReference type="PANTHER" id="PTHR24303">
    <property type="entry name" value="HEME-BINDING MONOOXYGENASE FAMILY"/>
    <property type="match status" value="1"/>
</dbReference>
<evidence type="ECO:0000313" key="8">
    <source>
        <dbReference type="EMBL" id="OJJ06726.1"/>
    </source>
</evidence>
<evidence type="ECO:0000256" key="4">
    <source>
        <dbReference type="ARBA" id="ARBA00023004"/>
    </source>
</evidence>
<keyword evidence="2 6" id="KW-0479">Metal-binding</keyword>
<dbReference type="PROSITE" id="PS00086">
    <property type="entry name" value="CYTOCHROME_P450"/>
    <property type="match status" value="1"/>
</dbReference>